<evidence type="ECO:0000259" key="1">
    <source>
        <dbReference type="SMART" id="SM00912"/>
    </source>
</evidence>
<dbReference type="Pfam" id="PF13018">
    <property type="entry name" value="ESPR"/>
    <property type="match status" value="1"/>
</dbReference>
<dbReference type="Gene3D" id="2.160.20.10">
    <property type="entry name" value="Single-stranded right-handed beta-helix, Pectin lyase-like"/>
    <property type="match status" value="1"/>
</dbReference>
<sequence>MNNIYRLVWNRAINQWIVAGEFARSTQRGASRTGRTGRACRRTHSLGTVVLSLSLSLASIAQAAPFGAQITSGSGVVSHTATTTTIQQSSQNLALNWQSFNVAAGESVNFVQPGTTSIAVNRIKSSSASEIFGHLNANGQVWLINPNGILFGQSAQVNVGGLVASTLEVADSAVGANAVSFSGAGIGAIVNKGTLTATGGGYVALLGNTVSNQGVITAALGTVALAGGNAATLTFSANQLLHLQVDQSTLNNLVENNQLIQADGGQVSMTAGAKNSVLASAVNNTGIIYARSVNDHNGVITLLGGMQAGQVNVGGTLDASAPNGGHGGAIETSAGQIKIADNAIITASARQGKSGTWLIDPTNLTIDTSAAAAIASALTLGTNVTEQTGTNGASGTGTQAPGAGDINVNAAINWSNPTTTLTLSAHYAINVNAAVHGSGTVVMDAIGGNLTIASGASISGNAGVRLATGANFINQAGAAAVTAPGSRWLVYSTSAGLDTTGGLTSDFLQYAAPYQTTPVLAAGNAFLYSATPSLRVSALAGGVSKTYDGNASASLTASNVSVTGLINGDSLVSMAGTYGSSDAGVNMAVTSSTGAAEVLAKNASGIAVYGYGVSGPGVSALIGTITPAVLGASIIGTPAKVYDGTTTATLSASNYLLSGFVTGQTATVNQPSSIAYGGSDAGTQTLTASFSSPNFSAGSGTNLLNYILPASATGAGVIWKAPLEVTGVLSSDKIYNGSSANLLNIANAGLYGIIPADVNKVSLVSSGASGQFSSPDAGNKLAVSVSGFTLSGASAGNYQIVEPSNLVASITPKSLMVTGVTTTNKVYDATRLDTLVTNAAVLSGIVLNDAVVLSSSNATGTFASPNVGNALAINASGFAIAGSAASNYQIVQPLGLVADITPAALAIALTGNPTKVYNGSLTATPGSANFSVSGFMPGEAATVLQTSSATYSTANAGTQGVHVTLSSPDFAAAGNTLLSNYTFPTTVNGSGIITPAPLVVGIINNPVKVYDGTTTSTLSSASYGLSGFVVGQSATVNHANASYASADVGIQAMSTRLVSADYTAAPGTLLSNYLLPGSVAGFGTITPLPILMSVHADIVNNPSKFYDGTSLATLSASNYSLTGFVSGQGATVTQSTGHYVTVNAGTQPVSAALTNADFTANSGTNLNNYTLPTTAYGTGTITPVALSVAIVNSPTKTYNGVTTGTLSASNYLISGFIGNESAQINQSALINYSGTNVGNQTITATLMSSDYTPNGALLTNYVLPATAFGAARIAPASIFVTGVLATDKVYNTTTANALNTARALLNGVVASDVANIVLVDGSAIGIFSNANVGSNLAVRPAGFSISGSALGNYVLQPITGLTANITAAPLHVTGVSANNKPYDNTSAATLNDASAILSGVLSGTAGPDNVTLTTTGVSGAFGSVNVGQQLTVSASGFSLSGAQAGNYVLSQPTGLAADITPAPIIATIIGNPTKAYSGSSSVTLTAANYTLSGFVAGQNATLPQSATASYVAPDAGTNVGITSTLVLPDFLAKPGTQLSNYALPSTGTGTGTITPALLTAIIIGNPTKTYDSTTSAALTSANYQLSGFVGSQGGTVSQSVGSYAAPGAGGEPVSASLATNNFVSAAGTNLNNYILPISASGNGTITPASLTVLNVHTTDRVYNGSTTDALTGATLSGTLYGSDVTQLANFTTGTLGSSGNAGKDSVTTAMTLTGPGSSNYQLIQPTGLTALISPATLSATSVASRAYDGTNVADLSAANTTFSGFISGQGASVNSGVTGTYSQANVGNNLVISAGPLTTGNLIANIGTLLTNYTLPTSDNGIGNITPAILRYVATPATYQYGLSIPGVQAGTVTGFVHNESVNSATTGILAFSTTANSTTNVGSYAITGSGLSANNGNYSLIQAPSNDTALTITPAPLTVINVVTSPRVYNGTTVDTLTGATLSGTLYNRDTPTLGNAGTGILGNYGNVGTDTVTTAMTVTGTSGGNYAITQPAGLTAVISPAALTATSNATKVYDSTTIADLSGTHTVLSGFVVGQGASVTTGVTGTFSQANVGSSLNISSGALSASNLVANAGTLLTNYTLPASDNGSGSITPKVLDLSGTRVYDGLADASASVFTANGLLAGVNKENLSLSGSGTLVSKSVGQRNIHTLDTLTIVSGTGTASNYTLVGGTDSVIITPLAVTVSAVGQNKVYDATTATNVILGSTGVFAADIVHFNDASATFATKDVGQQKAVSVTGITAGGTDAGNYTFNPTATTAANITPLTIVVNATGIDKVYNANATAGVSLASAGIYSGDQVAFAGTAATFTDKNVGQVKTVNVSGISASGNDASNYVISNSTAVTTANITPYAITVNALGHDKVYNANAIDTVSLSSTGVLGTDVVNFAANAASFIDKNVAQHKNVSVTGITIGGTDASNYSINNATTTTANITPLRITVNALGTNKIYDANTTDVVTLGSTGVLDHDVLTFSNLGANFIDKNVGQSKLVNVTGISASGSDVNNYVINTATTTRAAITPLAITVSATGTDKVYDGTMNAAVTLSSNGVIGTDNVTFAALAANFNNKNVGQQKTVNLSGIADSGIDAGNYLVNSTATATASITPAIVNLSGTRFIDGTSTAKASIFGASGIVSGVKGETLTLTGSGTLAGKELGTQPLVGFGNLALADGAGLASNYTLIGGIDSATIIPAPRPMMLVAFIESFINTDNAIPTPYGVGVASAVANFTGNHKKNRYNPIEANGTLADFKSGLDLQVLESGVRLPNGVEP</sequence>
<dbReference type="Pfam" id="PF05860">
    <property type="entry name" value="TPS"/>
    <property type="match status" value="1"/>
</dbReference>
<dbReference type="RefSeq" id="WP_168055437.1">
    <property type="nucleotide sequence ID" value="NZ_JAAOZT010000006.1"/>
</dbReference>
<dbReference type="NCBIfam" id="TIGR01901">
    <property type="entry name" value="adhes_NPXG"/>
    <property type="match status" value="1"/>
</dbReference>
<proteinExistence type="predicted"/>
<protein>
    <submittedName>
        <fullName evidence="2">Filamentous hemagglutinin family protein</fullName>
    </submittedName>
</protein>
<dbReference type="InterPro" id="IPR024973">
    <property type="entry name" value="ESPR"/>
</dbReference>
<dbReference type="Pfam" id="PF18676">
    <property type="entry name" value="MBG_2"/>
    <property type="match status" value="1"/>
</dbReference>
<dbReference type="SMART" id="SM00912">
    <property type="entry name" value="Haemagg_act"/>
    <property type="match status" value="1"/>
</dbReference>
<accession>A0A840RQ63</accession>
<feature type="domain" description="Filamentous haemagglutinin FhaB/tRNA nuclease CdiA-like TPS" evidence="1">
    <location>
        <begin position="61"/>
        <end position="173"/>
    </location>
</feature>
<dbReference type="InterPro" id="IPR008638">
    <property type="entry name" value="FhaB/CdiA-like_TPS"/>
</dbReference>
<comment type="caution">
    <text evidence="2">The sequence shown here is derived from an EMBL/GenBank/DDBJ whole genome shotgun (WGS) entry which is preliminary data.</text>
</comment>
<evidence type="ECO:0000313" key="3">
    <source>
        <dbReference type="Proteomes" id="UP000571084"/>
    </source>
</evidence>
<dbReference type="InterPro" id="IPR011050">
    <property type="entry name" value="Pectin_lyase_fold/virulence"/>
</dbReference>
<dbReference type="Proteomes" id="UP000571084">
    <property type="component" value="Unassembled WGS sequence"/>
</dbReference>
<dbReference type="InterPro" id="IPR041248">
    <property type="entry name" value="YDG"/>
</dbReference>
<evidence type="ECO:0000313" key="2">
    <source>
        <dbReference type="EMBL" id="MBB5199146.1"/>
    </source>
</evidence>
<keyword evidence="3" id="KW-1185">Reference proteome</keyword>
<dbReference type="InterPro" id="IPR012334">
    <property type="entry name" value="Pectin_lyas_fold"/>
</dbReference>
<dbReference type="SUPFAM" id="SSF51126">
    <property type="entry name" value="Pectin lyase-like"/>
    <property type="match status" value="1"/>
</dbReference>
<name>A0A840RQ63_9BURK</name>
<gene>
    <name evidence="2" type="ORF">HNR39_000973</name>
</gene>
<reference evidence="2 3" key="1">
    <citation type="submission" date="2020-08" db="EMBL/GenBank/DDBJ databases">
        <title>Genomic Encyclopedia of Type Strains, Phase IV (KMG-IV): sequencing the most valuable type-strain genomes for metagenomic binning, comparative biology and taxonomic classification.</title>
        <authorList>
            <person name="Goeker M."/>
        </authorList>
    </citation>
    <scope>NUCLEOTIDE SEQUENCE [LARGE SCALE GENOMIC DNA]</scope>
    <source>
        <strain evidence="2 3">DSM 23240</strain>
    </source>
</reference>
<dbReference type="InterPro" id="IPR041286">
    <property type="entry name" value="MBG_2"/>
</dbReference>
<organism evidence="2 3">
    <name type="scientific">Glaciimonas immobilis</name>
    <dbReference type="NCBI Taxonomy" id="728004"/>
    <lineage>
        <taxon>Bacteria</taxon>
        <taxon>Pseudomonadati</taxon>
        <taxon>Pseudomonadota</taxon>
        <taxon>Betaproteobacteria</taxon>
        <taxon>Burkholderiales</taxon>
        <taxon>Oxalobacteraceae</taxon>
        <taxon>Glaciimonas</taxon>
    </lineage>
</organism>
<dbReference type="Pfam" id="PF18657">
    <property type="entry name" value="YDG"/>
    <property type="match status" value="20"/>
</dbReference>
<dbReference type="EMBL" id="JACHHQ010000002">
    <property type="protein sequence ID" value="MBB5199146.1"/>
    <property type="molecule type" value="Genomic_DNA"/>
</dbReference>